<dbReference type="Gene3D" id="1.20.120.530">
    <property type="entry name" value="GntR ligand-binding domain-like"/>
    <property type="match status" value="1"/>
</dbReference>
<protein>
    <submittedName>
        <fullName evidence="5">GntR family transcriptional regulator</fullName>
    </submittedName>
</protein>
<dbReference type="Gene3D" id="1.10.10.10">
    <property type="entry name" value="Winged helix-like DNA-binding domain superfamily/Winged helix DNA-binding domain"/>
    <property type="match status" value="1"/>
</dbReference>
<dbReference type="InterPro" id="IPR036390">
    <property type="entry name" value="WH_DNA-bd_sf"/>
</dbReference>
<dbReference type="InterPro" id="IPR008920">
    <property type="entry name" value="TF_FadR/GntR_C"/>
</dbReference>
<dbReference type="InterPro" id="IPR036388">
    <property type="entry name" value="WH-like_DNA-bd_sf"/>
</dbReference>
<dbReference type="InterPro" id="IPR000524">
    <property type="entry name" value="Tscrpt_reg_HTH_GntR"/>
</dbReference>
<evidence type="ECO:0000256" key="2">
    <source>
        <dbReference type="ARBA" id="ARBA00023125"/>
    </source>
</evidence>
<evidence type="ECO:0000256" key="3">
    <source>
        <dbReference type="ARBA" id="ARBA00023163"/>
    </source>
</evidence>
<dbReference type="Pfam" id="PF07729">
    <property type="entry name" value="FCD"/>
    <property type="match status" value="1"/>
</dbReference>
<accession>A0ABZ2RZK1</accession>
<evidence type="ECO:0000256" key="1">
    <source>
        <dbReference type="ARBA" id="ARBA00023015"/>
    </source>
</evidence>
<dbReference type="InterPro" id="IPR011711">
    <property type="entry name" value="GntR_C"/>
</dbReference>
<dbReference type="SMART" id="SM00345">
    <property type="entry name" value="HTH_GNTR"/>
    <property type="match status" value="1"/>
</dbReference>
<evidence type="ECO:0000313" key="6">
    <source>
        <dbReference type="Proteomes" id="UP001456224"/>
    </source>
</evidence>
<dbReference type="RefSeq" id="WP_129241128.1">
    <property type="nucleotide sequence ID" value="NZ_CP148753.1"/>
</dbReference>
<dbReference type="Pfam" id="PF00392">
    <property type="entry name" value="GntR"/>
    <property type="match status" value="1"/>
</dbReference>
<proteinExistence type="predicted"/>
<keyword evidence="6" id="KW-1185">Reference proteome</keyword>
<dbReference type="PROSITE" id="PS50949">
    <property type="entry name" value="HTH_GNTR"/>
    <property type="match status" value="1"/>
</dbReference>
<keyword evidence="1" id="KW-0805">Transcription regulation</keyword>
<keyword evidence="3" id="KW-0804">Transcription</keyword>
<dbReference type="EMBL" id="CP148753">
    <property type="protein sequence ID" value="WXR73149.1"/>
    <property type="molecule type" value="Genomic_DNA"/>
</dbReference>
<dbReference type="SUPFAM" id="SSF46785">
    <property type="entry name" value="Winged helix' DNA-binding domain"/>
    <property type="match status" value="1"/>
</dbReference>
<organism evidence="5 6">
    <name type="scientific">Achromobacter veterisilvae</name>
    <dbReference type="NCBI Taxonomy" id="2069367"/>
    <lineage>
        <taxon>Bacteria</taxon>
        <taxon>Pseudomonadati</taxon>
        <taxon>Pseudomonadota</taxon>
        <taxon>Betaproteobacteria</taxon>
        <taxon>Burkholderiales</taxon>
        <taxon>Alcaligenaceae</taxon>
        <taxon>Achromobacter</taxon>
    </lineage>
</organism>
<dbReference type="SUPFAM" id="SSF48008">
    <property type="entry name" value="GntR ligand-binding domain-like"/>
    <property type="match status" value="1"/>
</dbReference>
<dbReference type="PRINTS" id="PR00035">
    <property type="entry name" value="HTHGNTR"/>
</dbReference>
<feature type="domain" description="HTH gntR-type" evidence="4">
    <location>
        <begin position="13"/>
        <end position="80"/>
    </location>
</feature>
<dbReference type="PANTHER" id="PTHR43537:SF5">
    <property type="entry name" value="UXU OPERON TRANSCRIPTIONAL REGULATOR"/>
    <property type="match status" value="1"/>
</dbReference>
<gene>
    <name evidence="5" type="ORF">WHX56_26495</name>
</gene>
<name>A0ABZ2RZK1_9BURK</name>
<dbReference type="Proteomes" id="UP001456224">
    <property type="component" value="Chromosome"/>
</dbReference>
<dbReference type="SMART" id="SM00895">
    <property type="entry name" value="FCD"/>
    <property type="match status" value="1"/>
</dbReference>
<sequence length="238" mass="26932">MSIDQLSAQASNQTLPSMVYQKVRDAILNGVFRPGQMLRQDEVANRLGVSRSPLREALPRLEADGIVVLHPRRGYAVATLDPQQINEVFDLRRLLETELARRAIVKRTEADIAAVYAIASEMGGLAEHTDDESWAQWFDLNTRFHKAMLSPADSPHHLRALEHSRTLIESYIRTETRLTGDLREAQQEHIQLAQAFVLGDADRFVQLTRDHSEHTRARLLAGLPQAEIDSTDEKQEQP</sequence>
<dbReference type="CDD" id="cd07377">
    <property type="entry name" value="WHTH_GntR"/>
    <property type="match status" value="1"/>
</dbReference>
<reference evidence="5 6" key="1">
    <citation type="submission" date="2024-03" db="EMBL/GenBank/DDBJ databases">
        <title>Reference genomes for the five species model microbial community.</title>
        <authorList>
            <person name="Padfield D."/>
        </authorList>
    </citation>
    <scope>NUCLEOTIDE SEQUENCE [LARGE SCALE GENOMIC DNA]</scope>
    <source>
        <strain evidence="5 6">AB1</strain>
    </source>
</reference>
<dbReference type="PANTHER" id="PTHR43537">
    <property type="entry name" value="TRANSCRIPTIONAL REGULATOR, GNTR FAMILY"/>
    <property type="match status" value="1"/>
</dbReference>
<evidence type="ECO:0000259" key="4">
    <source>
        <dbReference type="PROSITE" id="PS50949"/>
    </source>
</evidence>
<evidence type="ECO:0000313" key="5">
    <source>
        <dbReference type="EMBL" id="WXR73149.1"/>
    </source>
</evidence>
<keyword evidence="2" id="KW-0238">DNA-binding</keyword>